<dbReference type="SUPFAM" id="SSF56935">
    <property type="entry name" value="Porins"/>
    <property type="match status" value="1"/>
</dbReference>
<feature type="domain" description="DUF5777" evidence="1">
    <location>
        <begin position="45"/>
        <end position="292"/>
    </location>
</feature>
<evidence type="ECO:0000313" key="2">
    <source>
        <dbReference type="EMBL" id="KPM31852.1"/>
    </source>
</evidence>
<dbReference type="STRING" id="1300341.I595_2352"/>
<dbReference type="Proteomes" id="UP000050280">
    <property type="component" value="Unassembled WGS sequence"/>
</dbReference>
<dbReference type="InterPro" id="IPR045916">
    <property type="entry name" value="DUF5777"/>
</dbReference>
<gene>
    <name evidence="2" type="ORF">I595_2352</name>
</gene>
<accession>A0A0N8H3Y3</accession>
<dbReference type="RefSeq" id="WP_054559409.1">
    <property type="nucleotide sequence ID" value="NZ_LDJX01000004.1"/>
</dbReference>
<dbReference type="PATRIC" id="fig|1300341.3.peg.2519"/>
<dbReference type="OrthoDB" id="1117410at2"/>
<protein>
    <recommendedName>
        <fullName evidence="1">DUF5777 domain-containing protein</fullName>
    </recommendedName>
</protein>
<dbReference type="AlphaFoldDB" id="A0A0N8H3Y3"/>
<dbReference type="Pfam" id="PF19089">
    <property type="entry name" value="DUF5777"/>
    <property type="match status" value="1"/>
</dbReference>
<dbReference type="EMBL" id="LDJX01000004">
    <property type="protein sequence ID" value="KPM31852.1"/>
    <property type="molecule type" value="Genomic_DNA"/>
</dbReference>
<evidence type="ECO:0000259" key="1">
    <source>
        <dbReference type="Pfam" id="PF19089"/>
    </source>
</evidence>
<proteinExistence type="predicted"/>
<name>A0A0N8H3Y3_9FLAO</name>
<organism evidence="2 3">
    <name type="scientific">Croceitalea dokdonensis DOKDO 023</name>
    <dbReference type="NCBI Taxonomy" id="1300341"/>
    <lineage>
        <taxon>Bacteria</taxon>
        <taxon>Pseudomonadati</taxon>
        <taxon>Bacteroidota</taxon>
        <taxon>Flavobacteriia</taxon>
        <taxon>Flavobacteriales</taxon>
        <taxon>Flavobacteriaceae</taxon>
        <taxon>Croceitalea</taxon>
    </lineage>
</organism>
<comment type="caution">
    <text evidence="2">The sequence shown here is derived from an EMBL/GenBank/DDBJ whole genome shotgun (WGS) entry which is preliminary data.</text>
</comment>
<evidence type="ECO:0000313" key="3">
    <source>
        <dbReference type="Proteomes" id="UP000050280"/>
    </source>
</evidence>
<reference evidence="2 3" key="1">
    <citation type="submission" date="2015-09" db="EMBL/GenBank/DDBJ databases">
        <title>Genome sequence of the marine flavobacterium Croceitalea dokdonensis DOKDO 023 that contains proton- and sodium-pumping rhodopsins.</title>
        <authorList>
            <person name="Kwon S.-K."/>
            <person name="Lee H.K."/>
            <person name="Kwak M.-J."/>
            <person name="Kim J.F."/>
        </authorList>
    </citation>
    <scope>NUCLEOTIDE SEQUENCE [LARGE SCALE GENOMIC DNA]</scope>
    <source>
        <strain evidence="2 3">DOKDO 023</strain>
    </source>
</reference>
<sequence length="303" mass="34218">MKISKPAFIFYILLFVNTLLAQDQGLMQILEQEVGDTTFFAQASFKTNRIVLTQSIETRKKGTMEFVLGTRYWNIPNNDNSQSFGADRFSGHLGVQYAFTDRFTAGMGIATADGILNSFLKYRLIRQKQDGTVPFGVTLLQGSSYFSRDAGIFALPENTSQRWSYVSQVLIARKFNNNFSLQLSPTYLRMGSEQPVIGQQNLFLLGTGARYKLSNHVSLTSEYGLLFNRNKGGTEGFDLFGLGVNWEMGDLIMQFSMTNSKSFDDISIYSFNPNNFHFRPGGLHVGVNATYVLHFKKQKPNRK</sequence>
<keyword evidence="3" id="KW-1185">Reference proteome</keyword>